<keyword evidence="3" id="KW-1185">Reference proteome</keyword>
<dbReference type="Pfam" id="PF05235">
    <property type="entry name" value="CHAD"/>
    <property type="match status" value="1"/>
</dbReference>
<accession>A0ABS5XB00</accession>
<dbReference type="InterPro" id="IPR007899">
    <property type="entry name" value="CHAD_dom"/>
</dbReference>
<evidence type="ECO:0000259" key="1">
    <source>
        <dbReference type="PROSITE" id="PS51708"/>
    </source>
</evidence>
<organism evidence="2 3">
    <name type="scientific">Metapseudomonas boanensis</name>
    <dbReference type="NCBI Taxonomy" id="2822138"/>
    <lineage>
        <taxon>Bacteria</taxon>
        <taxon>Pseudomonadati</taxon>
        <taxon>Pseudomonadota</taxon>
        <taxon>Gammaproteobacteria</taxon>
        <taxon>Pseudomonadales</taxon>
        <taxon>Pseudomonadaceae</taxon>
        <taxon>Metapseudomonas</taxon>
    </lineage>
</organism>
<dbReference type="RefSeq" id="WP_215369490.1">
    <property type="nucleotide sequence ID" value="NZ_JAGTIS010000001.1"/>
</dbReference>
<sequence>MANLLDDLIAQVLRLDIRLHACVARLGARTDGAALSDLRVALQRLRGLMRPLRGLPVADVLDEAVTAVGSLSGPLRDQELLLAELEQQGLFHLAKARRNALEAGYAQLLQAPGMDRLFLVLDAWPRLMRVSEREGVLARLHKRMERRLARDWRSLCRSLKASSHDRDRLRQLIERVRQEVEAYPAMCQASPRTLRLLIGAQVALGVWHDRTQWLRRAEQEAELRPQVRAWQVALHAAEVRSDRVLDKLLASLR</sequence>
<comment type="caution">
    <text evidence="2">The sequence shown here is derived from an EMBL/GenBank/DDBJ whole genome shotgun (WGS) entry which is preliminary data.</text>
</comment>
<protein>
    <submittedName>
        <fullName evidence="2">Metal-chelation protein CHAD</fullName>
    </submittedName>
</protein>
<name>A0ABS5XB00_9GAMM</name>
<dbReference type="PROSITE" id="PS51708">
    <property type="entry name" value="CHAD"/>
    <property type="match status" value="1"/>
</dbReference>
<gene>
    <name evidence="2" type="ORF">J7302_01725</name>
</gene>
<evidence type="ECO:0000313" key="3">
    <source>
        <dbReference type="Proteomes" id="UP001519667"/>
    </source>
</evidence>
<feature type="domain" description="CHAD" evidence="1">
    <location>
        <begin position="1"/>
        <end position="253"/>
    </location>
</feature>
<proteinExistence type="predicted"/>
<reference evidence="2 3" key="1">
    <citation type="submission" date="2021-04" db="EMBL/GenBank/DDBJ databases">
        <title>Pseudomonas boanensis sp. nov., a bacterium isolated from river water used for household purposes in Boane District, Mozambique.</title>
        <authorList>
            <person name="Nicklasson M."/>
            <person name="Martin-Rodriguez A.J."/>
            <person name="Thorell K."/>
            <person name="Neves L."/>
            <person name="Mussagy A."/>
            <person name="Rydberg H.A."/>
            <person name="Hernroth B."/>
            <person name="Svensson-Stadler L."/>
            <person name="Sjoling A."/>
        </authorList>
    </citation>
    <scope>NUCLEOTIDE SEQUENCE [LARGE SCALE GENOMIC DNA]</scope>
    <source>
        <strain evidence="2 3">DB1</strain>
    </source>
</reference>
<dbReference type="EMBL" id="JAGTIS010000001">
    <property type="protein sequence ID" value="MBT8764865.1"/>
    <property type="molecule type" value="Genomic_DNA"/>
</dbReference>
<evidence type="ECO:0000313" key="2">
    <source>
        <dbReference type="EMBL" id="MBT8764865.1"/>
    </source>
</evidence>
<dbReference type="Proteomes" id="UP001519667">
    <property type="component" value="Unassembled WGS sequence"/>
</dbReference>
<dbReference type="InterPro" id="IPR038186">
    <property type="entry name" value="CHAD_dom_sf"/>
</dbReference>
<dbReference type="Gene3D" id="1.40.20.10">
    <property type="entry name" value="CHAD domain"/>
    <property type="match status" value="1"/>
</dbReference>
<dbReference type="SMART" id="SM00880">
    <property type="entry name" value="CHAD"/>
    <property type="match status" value="1"/>
</dbReference>